<feature type="domain" description="Serine hydrolase" evidence="2">
    <location>
        <begin position="2"/>
        <end position="234"/>
    </location>
</feature>
<organism evidence="3 4">
    <name type="scientific">Aspergillus coremiiformis</name>
    <dbReference type="NCBI Taxonomy" id="138285"/>
    <lineage>
        <taxon>Eukaryota</taxon>
        <taxon>Fungi</taxon>
        <taxon>Dikarya</taxon>
        <taxon>Ascomycota</taxon>
        <taxon>Pezizomycotina</taxon>
        <taxon>Eurotiomycetes</taxon>
        <taxon>Eurotiomycetidae</taxon>
        <taxon>Eurotiales</taxon>
        <taxon>Aspergillaceae</taxon>
        <taxon>Aspergillus</taxon>
        <taxon>Aspergillus subgen. Circumdati</taxon>
    </lineage>
</organism>
<dbReference type="AlphaFoldDB" id="A0A5N6ZC41"/>
<dbReference type="Gene3D" id="3.40.50.1820">
    <property type="entry name" value="alpha/beta hydrolase"/>
    <property type="match status" value="1"/>
</dbReference>
<dbReference type="GO" id="GO:0005634">
    <property type="term" value="C:nucleus"/>
    <property type="evidence" value="ECO:0007669"/>
    <property type="project" value="TreeGrafter"/>
</dbReference>
<dbReference type="GO" id="GO:0019748">
    <property type="term" value="P:secondary metabolic process"/>
    <property type="evidence" value="ECO:0007669"/>
    <property type="project" value="TreeGrafter"/>
</dbReference>
<name>A0A5N6ZC41_9EURO</name>
<dbReference type="GO" id="GO:0005737">
    <property type="term" value="C:cytoplasm"/>
    <property type="evidence" value="ECO:0007669"/>
    <property type="project" value="TreeGrafter"/>
</dbReference>
<proteinExistence type="predicted"/>
<dbReference type="InterPro" id="IPR005645">
    <property type="entry name" value="FSH-like_dom"/>
</dbReference>
<keyword evidence="4" id="KW-1185">Reference proteome</keyword>
<protein>
    <submittedName>
        <fullName evidence="3">Serine hydrolase FSH</fullName>
    </submittedName>
</protein>
<dbReference type="PANTHER" id="PTHR48070">
    <property type="entry name" value="ESTERASE OVCA2"/>
    <property type="match status" value="1"/>
</dbReference>
<dbReference type="PANTHER" id="PTHR48070:SF6">
    <property type="entry name" value="ESTERASE OVCA2"/>
    <property type="match status" value="1"/>
</dbReference>
<dbReference type="EMBL" id="ML739093">
    <property type="protein sequence ID" value="KAE8353620.1"/>
    <property type="molecule type" value="Genomic_DNA"/>
</dbReference>
<reference evidence="4" key="1">
    <citation type="submission" date="2019-04" db="EMBL/GenBank/DDBJ databases">
        <title>Friends and foes A comparative genomics studyof 23 Aspergillus species from section Flavi.</title>
        <authorList>
            <consortium name="DOE Joint Genome Institute"/>
            <person name="Kjaerbolling I."/>
            <person name="Vesth T."/>
            <person name="Frisvad J.C."/>
            <person name="Nybo J.L."/>
            <person name="Theobald S."/>
            <person name="Kildgaard S."/>
            <person name="Isbrandt T."/>
            <person name="Kuo A."/>
            <person name="Sato A."/>
            <person name="Lyhne E.K."/>
            <person name="Kogle M.E."/>
            <person name="Wiebenga A."/>
            <person name="Kun R.S."/>
            <person name="Lubbers R.J."/>
            <person name="Makela M.R."/>
            <person name="Barry K."/>
            <person name="Chovatia M."/>
            <person name="Clum A."/>
            <person name="Daum C."/>
            <person name="Haridas S."/>
            <person name="He G."/>
            <person name="LaButti K."/>
            <person name="Lipzen A."/>
            <person name="Mondo S."/>
            <person name="Riley R."/>
            <person name="Salamov A."/>
            <person name="Simmons B.A."/>
            <person name="Magnuson J.K."/>
            <person name="Henrissat B."/>
            <person name="Mortensen U.H."/>
            <person name="Larsen T.O."/>
            <person name="Devries R.P."/>
            <person name="Grigoriev I.V."/>
            <person name="Machida M."/>
            <person name="Baker S.E."/>
            <person name="Andersen M.R."/>
        </authorList>
    </citation>
    <scope>NUCLEOTIDE SEQUENCE [LARGE SCALE GENOMIC DNA]</scope>
    <source>
        <strain evidence="4">CBS 553.77</strain>
    </source>
</reference>
<dbReference type="Pfam" id="PF03959">
    <property type="entry name" value="FSH1"/>
    <property type="match status" value="1"/>
</dbReference>
<dbReference type="GO" id="GO:0016787">
    <property type="term" value="F:hydrolase activity"/>
    <property type="evidence" value="ECO:0007669"/>
    <property type="project" value="UniProtKB-KW"/>
</dbReference>
<dbReference type="InterPro" id="IPR029058">
    <property type="entry name" value="AB_hydrolase_fold"/>
</dbReference>
<evidence type="ECO:0000256" key="1">
    <source>
        <dbReference type="ARBA" id="ARBA00022801"/>
    </source>
</evidence>
<accession>A0A5N6ZC41</accession>
<evidence type="ECO:0000313" key="3">
    <source>
        <dbReference type="EMBL" id="KAE8353620.1"/>
    </source>
</evidence>
<sequence>MRFLCLHGIGSNSQASNIALMTFEQQTGTHANAVSYIPISTRPEKLTACPAAIRYELGNQHTYDFVEGVVPWESSIKGSVHMEEATFSFCEPEEPQSCRQALHDLEEYIREEGPFDGIIGFSLGATVALSCLVNLYRCRKGNGSEDAPFKVAVFFSNARQPYDHDALDSNHIAYLDSTQAGKALLDLPTAHIWGSADPLKEEAQRAVDFCNAEKRSIFVHAKGHEVPNSAEDTVSIAKLINRAICQVEMK</sequence>
<gene>
    <name evidence="3" type="ORF">BDV28DRAFT_147927</name>
</gene>
<evidence type="ECO:0000259" key="2">
    <source>
        <dbReference type="Pfam" id="PF03959"/>
    </source>
</evidence>
<dbReference type="Proteomes" id="UP000327118">
    <property type="component" value="Unassembled WGS sequence"/>
</dbReference>
<dbReference type="SUPFAM" id="SSF53474">
    <property type="entry name" value="alpha/beta-Hydrolases"/>
    <property type="match status" value="1"/>
</dbReference>
<dbReference type="InterPro" id="IPR050593">
    <property type="entry name" value="LovG"/>
</dbReference>
<keyword evidence="1 3" id="KW-0378">Hydrolase</keyword>
<evidence type="ECO:0000313" key="4">
    <source>
        <dbReference type="Proteomes" id="UP000327118"/>
    </source>
</evidence>
<dbReference type="OrthoDB" id="414698at2759"/>